<dbReference type="Gene3D" id="3.40.50.720">
    <property type="entry name" value="NAD(P)-binding Rossmann-like Domain"/>
    <property type="match status" value="1"/>
</dbReference>
<organism evidence="3 4">
    <name type="scientific">Amylolactobacillus amylotrophicus DSM 20534</name>
    <dbReference type="NCBI Taxonomy" id="1423722"/>
    <lineage>
        <taxon>Bacteria</taxon>
        <taxon>Bacillati</taxon>
        <taxon>Bacillota</taxon>
        <taxon>Bacilli</taxon>
        <taxon>Lactobacillales</taxon>
        <taxon>Lactobacillaceae</taxon>
        <taxon>Amylolactobacillus</taxon>
    </lineage>
</organism>
<feature type="domain" description="Pyrroline-5-carboxylate reductase catalytic N-terminal" evidence="2">
    <location>
        <begin position="6"/>
        <end position="94"/>
    </location>
</feature>
<dbReference type="SUPFAM" id="SSF51735">
    <property type="entry name" value="NAD(P)-binding Rossmann-fold domains"/>
    <property type="match status" value="1"/>
</dbReference>
<dbReference type="AlphaFoldDB" id="A0A0R1H3N9"/>
<dbReference type="GO" id="GO:0016491">
    <property type="term" value="F:oxidoreductase activity"/>
    <property type="evidence" value="ECO:0007669"/>
    <property type="project" value="UniProtKB-KW"/>
</dbReference>
<dbReference type="PANTHER" id="PTHR14239:SF10">
    <property type="entry name" value="REDUCTASE"/>
    <property type="match status" value="1"/>
</dbReference>
<keyword evidence="4" id="KW-1185">Reference proteome</keyword>
<dbReference type="RefSeq" id="WP_056946574.1">
    <property type="nucleotide sequence ID" value="NZ_AZCV01000002.1"/>
</dbReference>
<name>A0A0R1H3N9_9LACO</name>
<evidence type="ECO:0000313" key="4">
    <source>
        <dbReference type="Proteomes" id="UP000050909"/>
    </source>
</evidence>
<accession>A0A0R1H3N9</accession>
<comment type="caution">
    <text evidence="3">The sequence shown here is derived from an EMBL/GenBank/DDBJ whole genome shotgun (WGS) entry which is preliminary data.</text>
</comment>
<evidence type="ECO:0000259" key="2">
    <source>
        <dbReference type="Pfam" id="PF03807"/>
    </source>
</evidence>
<dbReference type="Pfam" id="PF03807">
    <property type="entry name" value="F420_oxidored"/>
    <property type="match status" value="1"/>
</dbReference>
<sequence>MAKPVIGILGAGKLGTTLARLGDQAGYYVLIANSKPAKESAWIINAVAHNARVVDTAGVLAGADTIILALPLSKYDRLESNALDGKLVLDAMNYWWEVDGTINHVSSIHKSSSEVMQDYFKGAKIVKAFNHMGYHDLEIEADRNLRVKKVIAFATDHPEVRAEAANIISQFGFEPYDLGELRHGQILEPGSPLFGADLPLDEFTAMVKTLPDTKLGQRIIEARGAL</sequence>
<proteinExistence type="predicted"/>
<dbReference type="PANTHER" id="PTHR14239">
    <property type="entry name" value="DUDULIN-RELATED"/>
    <property type="match status" value="1"/>
</dbReference>
<evidence type="ECO:0000256" key="1">
    <source>
        <dbReference type="ARBA" id="ARBA00023002"/>
    </source>
</evidence>
<keyword evidence="1" id="KW-0560">Oxidoreductase</keyword>
<dbReference type="InterPro" id="IPR028939">
    <property type="entry name" value="P5C_Rdtase_cat_N"/>
</dbReference>
<dbReference type="EMBL" id="AZCV01000002">
    <property type="protein sequence ID" value="KRK37930.1"/>
    <property type="molecule type" value="Genomic_DNA"/>
</dbReference>
<protein>
    <submittedName>
        <fullName evidence="3">Dinucleotide-binding protein</fullName>
    </submittedName>
</protein>
<dbReference type="Proteomes" id="UP000050909">
    <property type="component" value="Unassembled WGS sequence"/>
</dbReference>
<reference evidence="3 4" key="1">
    <citation type="journal article" date="2015" name="Genome Announc.">
        <title>Expanding the biotechnology potential of lactobacilli through comparative genomics of 213 strains and associated genera.</title>
        <authorList>
            <person name="Sun Z."/>
            <person name="Harris H.M."/>
            <person name="McCann A."/>
            <person name="Guo C."/>
            <person name="Argimon S."/>
            <person name="Zhang W."/>
            <person name="Yang X."/>
            <person name="Jeffery I.B."/>
            <person name="Cooney J.C."/>
            <person name="Kagawa T.F."/>
            <person name="Liu W."/>
            <person name="Song Y."/>
            <person name="Salvetti E."/>
            <person name="Wrobel A."/>
            <person name="Rasinkangas P."/>
            <person name="Parkhill J."/>
            <person name="Rea M.C."/>
            <person name="O'Sullivan O."/>
            <person name="Ritari J."/>
            <person name="Douillard F.P."/>
            <person name="Paul Ross R."/>
            <person name="Yang R."/>
            <person name="Briner A.E."/>
            <person name="Felis G.E."/>
            <person name="de Vos W.M."/>
            <person name="Barrangou R."/>
            <person name="Klaenhammer T.R."/>
            <person name="Caufield P.W."/>
            <person name="Cui Y."/>
            <person name="Zhang H."/>
            <person name="O'Toole P.W."/>
        </authorList>
    </citation>
    <scope>NUCLEOTIDE SEQUENCE [LARGE SCALE GENOMIC DNA]</scope>
    <source>
        <strain evidence="3 4">DSM 20534</strain>
    </source>
</reference>
<gene>
    <name evidence="3" type="ORF">FC62_GL000697</name>
</gene>
<dbReference type="InterPro" id="IPR051267">
    <property type="entry name" value="STEAP_metalloreductase"/>
</dbReference>
<dbReference type="InterPro" id="IPR036291">
    <property type="entry name" value="NAD(P)-bd_dom_sf"/>
</dbReference>
<evidence type="ECO:0000313" key="3">
    <source>
        <dbReference type="EMBL" id="KRK37930.1"/>
    </source>
</evidence>
<dbReference type="PATRIC" id="fig|1423722.3.peg.713"/>